<reference evidence="1" key="5">
    <citation type="journal article" date="2021" name="G3 (Bethesda)">
        <title>Aegilops tauschii genome assembly Aet v5.0 features greater sequence contiguity and improved annotation.</title>
        <authorList>
            <person name="Wang L."/>
            <person name="Zhu T."/>
            <person name="Rodriguez J.C."/>
            <person name="Deal K.R."/>
            <person name="Dubcovsky J."/>
            <person name="McGuire P.E."/>
            <person name="Lux T."/>
            <person name="Spannagl M."/>
            <person name="Mayer K.F.X."/>
            <person name="Baldrich P."/>
            <person name="Meyers B.C."/>
            <person name="Huo N."/>
            <person name="Gu Y.Q."/>
            <person name="Zhou H."/>
            <person name="Devos K.M."/>
            <person name="Bennetzen J.L."/>
            <person name="Unver T."/>
            <person name="Budak H."/>
            <person name="Gulick P.J."/>
            <person name="Galiba G."/>
            <person name="Kalapos B."/>
            <person name="Nelson D.R."/>
            <person name="Li P."/>
            <person name="You F.M."/>
            <person name="Luo M.C."/>
            <person name="Dvorak J."/>
        </authorList>
    </citation>
    <scope>NUCLEOTIDE SEQUENCE [LARGE SCALE GENOMIC DNA]</scope>
    <source>
        <strain evidence="1">cv. AL8/78</strain>
    </source>
</reference>
<keyword evidence="2" id="KW-1185">Reference proteome</keyword>
<proteinExistence type="predicted"/>
<organism evidence="1 2">
    <name type="scientific">Aegilops tauschii subsp. strangulata</name>
    <name type="common">Goatgrass</name>
    <dbReference type="NCBI Taxonomy" id="200361"/>
    <lineage>
        <taxon>Eukaryota</taxon>
        <taxon>Viridiplantae</taxon>
        <taxon>Streptophyta</taxon>
        <taxon>Embryophyta</taxon>
        <taxon>Tracheophyta</taxon>
        <taxon>Spermatophyta</taxon>
        <taxon>Magnoliopsida</taxon>
        <taxon>Liliopsida</taxon>
        <taxon>Poales</taxon>
        <taxon>Poaceae</taxon>
        <taxon>BOP clade</taxon>
        <taxon>Pooideae</taxon>
        <taxon>Triticodae</taxon>
        <taxon>Triticeae</taxon>
        <taxon>Triticinae</taxon>
        <taxon>Aegilops</taxon>
    </lineage>
</organism>
<reference evidence="1" key="4">
    <citation type="submission" date="2019-03" db="UniProtKB">
        <authorList>
            <consortium name="EnsemblPlants"/>
        </authorList>
    </citation>
    <scope>IDENTIFICATION</scope>
</reference>
<reference evidence="1" key="3">
    <citation type="journal article" date="2017" name="Nature">
        <title>Genome sequence of the progenitor of the wheat D genome Aegilops tauschii.</title>
        <authorList>
            <person name="Luo M.C."/>
            <person name="Gu Y.Q."/>
            <person name="Puiu D."/>
            <person name="Wang H."/>
            <person name="Twardziok S.O."/>
            <person name="Deal K.R."/>
            <person name="Huo N."/>
            <person name="Zhu T."/>
            <person name="Wang L."/>
            <person name="Wang Y."/>
            <person name="McGuire P.E."/>
            <person name="Liu S."/>
            <person name="Long H."/>
            <person name="Ramasamy R.K."/>
            <person name="Rodriguez J.C."/>
            <person name="Van S.L."/>
            <person name="Yuan L."/>
            <person name="Wang Z."/>
            <person name="Xia Z."/>
            <person name="Xiao L."/>
            <person name="Anderson O.D."/>
            <person name="Ouyang S."/>
            <person name="Liang Y."/>
            <person name="Zimin A.V."/>
            <person name="Pertea G."/>
            <person name="Qi P."/>
            <person name="Bennetzen J.L."/>
            <person name="Dai X."/>
            <person name="Dawson M.W."/>
            <person name="Muller H.G."/>
            <person name="Kugler K."/>
            <person name="Rivarola-Duarte L."/>
            <person name="Spannagl M."/>
            <person name="Mayer K.F.X."/>
            <person name="Lu F.H."/>
            <person name="Bevan M.W."/>
            <person name="Leroy P."/>
            <person name="Li P."/>
            <person name="You F.M."/>
            <person name="Sun Q."/>
            <person name="Liu Z."/>
            <person name="Lyons E."/>
            <person name="Wicker T."/>
            <person name="Salzberg S.L."/>
            <person name="Devos K.M."/>
            <person name="Dvorak J."/>
        </authorList>
    </citation>
    <scope>NUCLEOTIDE SEQUENCE [LARGE SCALE GENOMIC DNA]</scope>
    <source>
        <strain evidence="1">cv. AL8/78</strain>
    </source>
</reference>
<reference evidence="2" key="2">
    <citation type="journal article" date="2017" name="Nat. Plants">
        <title>The Aegilops tauschii genome reveals multiple impacts of transposons.</title>
        <authorList>
            <person name="Zhao G."/>
            <person name="Zou C."/>
            <person name="Li K."/>
            <person name="Wang K."/>
            <person name="Li T."/>
            <person name="Gao L."/>
            <person name="Zhang X."/>
            <person name="Wang H."/>
            <person name="Yang Z."/>
            <person name="Liu X."/>
            <person name="Jiang W."/>
            <person name="Mao L."/>
            <person name="Kong X."/>
            <person name="Jiao Y."/>
            <person name="Jia J."/>
        </authorList>
    </citation>
    <scope>NUCLEOTIDE SEQUENCE [LARGE SCALE GENOMIC DNA]</scope>
    <source>
        <strain evidence="2">cv. AL8/78</strain>
    </source>
</reference>
<dbReference type="Gramene" id="AET2Gv20479900.2">
    <property type="protein sequence ID" value="AET2Gv20479900.2"/>
    <property type="gene ID" value="AET2Gv20479900"/>
</dbReference>
<name>A0A453BEQ3_AEGTS</name>
<dbReference type="EnsemblPlants" id="AET2Gv20479900.2">
    <property type="protein sequence ID" value="AET2Gv20479900.2"/>
    <property type="gene ID" value="AET2Gv20479900"/>
</dbReference>
<protein>
    <submittedName>
        <fullName evidence="1">Uncharacterized protein</fullName>
    </submittedName>
</protein>
<reference evidence="2" key="1">
    <citation type="journal article" date="2014" name="Science">
        <title>Ancient hybridizations among the ancestral genomes of bread wheat.</title>
        <authorList>
            <consortium name="International Wheat Genome Sequencing Consortium,"/>
            <person name="Marcussen T."/>
            <person name="Sandve S.R."/>
            <person name="Heier L."/>
            <person name="Spannagl M."/>
            <person name="Pfeifer M."/>
            <person name="Jakobsen K.S."/>
            <person name="Wulff B.B."/>
            <person name="Steuernagel B."/>
            <person name="Mayer K.F."/>
            <person name="Olsen O.A."/>
        </authorList>
    </citation>
    <scope>NUCLEOTIDE SEQUENCE [LARGE SCALE GENOMIC DNA]</scope>
    <source>
        <strain evidence="2">cv. AL8/78</strain>
    </source>
</reference>
<dbReference type="AlphaFoldDB" id="A0A453BEQ3"/>
<evidence type="ECO:0000313" key="2">
    <source>
        <dbReference type="Proteomes" id="UP000015105"/>
    </source>
</evidence>
<evidence type="ECO:0000313" key="1">
    <source>
        <dbReference type="EnsemblPlants" id="AET2Gv20479900.2"/>
    </source>
</evidence>
<accession>A0A453BEQ3</accession>
<dbReference type="Proteomes" id="UP000015105">
    <property type="component" value="Chromosome 2D"/>
</dbReference>
<sequence>MKITVQGGLRVKARPLGKTLNTTSVISGDIAGRTIQLTIGMGKAEWDRTNCGVFLY</sequence>